<accession>A0A4Q7NC81</accession>
<proteinExistence type="inferred from homology"/>
<dbReference type="Gene3D" id="3.10.20.30">
    <property type="match status" value="1"/>
</dbReference>
<dbReference type="EMBL" id="SGXC01000002">
    <property type="protein sequence ID" value="RZS80470.1"/>
    <property type="molecule type" value="Genomic_DNA"/>
</dbReference>
<dbReference type="PANTHER" id="PTHR33359:SF1">
    <property type="entry name" value="MOLYBDOPTERIN SYNTHASE SULFUR CARRIER SUBUNIT"/>
    <property type="match status" value="1"/>
</dbReference>
<dbReference type="PANTHER" id="PTHR33359">
    <property type="entry name" value="MOLYBDOPTERIN SYNTHASE SULFUR CARRIER SUBUNIT"/>
    <property type="match status" value="1"/>
</dbReference>
<keyword evidence="1" id="KW-0547">Nucleotide-binding</keyword>
<evidence type="ECO:0000313" key="5">
    <source>
        <dbReference type="Proteomes" id="UP000292445"/>
    </source>
</evidence>
<dbReference type="OrthoDB" id="9801945at2"/>
<dbReference type="CDD" id="cd00754">
    <property type="entry name" value="Ubl_MoaD"/>
    <property type="match status" value="1"/>
</dbReference>
<dbReference type="Pfam" id="PF02597">
    <property type="entry name" value="ThiS"/>
    <property type="match status" value="1"/>
</dbReference>
<dbReference type="SUPFAM" id="SSF54285">
    <property type="entry name" value="MoaD/ThiS"/>
    <property type="match status" value="1"/>
</dbReference>
<comment type="similarity">
    <text evidence="2">Belongs to the MoaD family.</text>
</comment>
<dbReference type="InterPro" id="IPR016155">
    <property type="entry name" value="Mopterin_synth/thiamin_S_b"/>
</dbReference>
<dbReference type="GO" id="GO:1990133">
    <property type="term" value="C:molybdopterin adenylyltransferase complex"/>
    <property type="evidence" value="ECO:0007669"/>
    <property type="project" value="TreeGrafter"/>
</dbReference>
<dbReference type="GO" id="GO:0000166">
    <property type="term" value="F:nucleotide binding"/>
    <property type="evidence" value="ECO:0007669"/>
    <property type="project" value="UniProtKB-KW"/>
</dbReference>
<evidence type="ECO:0000256" key="2">
    <source>
        <dbReference type="ARBA" id="ARBA00024200"/>
    </source>
</evidence>
<protein>
    <recommendedName>
        <fullName evidence="3">Molybdopterin synthase sulfur carrier subunit</fullName>
    </recommendedName>
</protein>
<comment type="caution">
    <text evidence="4">The sequence shown here is derived from an EMBL/GenBank/DDBJ whole genome shotgun (WGS) entry which is preliminary data.</text>
</comment>
<dbReference type="InterPro" id="IPR044672">
    <property type="entry name" value="MOCS2A"/>
</dbReference>
<dbReference type="InterPro" id="IPR012675">
    <property type="entry name" value="Beta-grasp_dom_sf"/>
</dbReference>
<dbReference type="InterPro" id="IPR003749">
    <property type="entry name" value="ThiS/MoaD-like"/>
</dbReference>
<keyword evidence="5" id="KW-1185">Reference proteome</keyword>
<gene>
    <name evidence="4" type="ORF">EV675_3072</name>
</gene>
<evidence type="ECO:0000256" key="1">
    <source>
        <dbReference type="ARBA" id="ARBA00022741"/>
    </source>
</evidence>
<evidence type="ECO:0000313" key="4">
    <source>
        <dbReference type="EMBL" id="RZS80470.1"/>
    </source>
</evidence>
<dbReference type="NCBIfam" id="TIGR01682">
    <property type="entry name" value="moaD"/>
    <property type="match status" value="1"/>
</dbReference>
<dbReference type="AlphaFoldDB" id="A0A4Q7NC81"/>
<dbReference type="Proteomes" id="UP000292445">
    <property type="component" value="Unassembled WGS sequence"/>
</dbReference>
<name>A0A4Q7NC81_9BURK</name>
<evidence type="ECO:0000256" key="3">
    <source>
        <dbReference type="ARBA" id="ARBA00024247"/>
    </source>
</evidence>
<dbReference type="GO" id="GO:0006777">
    <property type="term" value="P:Mo-molybdopterin cofactor biosynthetic process"/>
    <property type="evidence" value="ECO:0007669"/>
    <property type="project" value="InterPro"/>
</dbReference>
<sequence>MNVDILYFASLREALGREKEAAELPETVRTVGELRLWLAGRGGAWAAALAPERAVRAARNHTMVQPAEPLQAGDEVAFFPPVTGG</sequence>
<reference evidence="4 5" key="1">
    <citation type="submission" date="2019-02" db="EMBL/GenBank/DDBJ databases">
        <title>Genomic Encyclopedia of Type Strains, Phase IV (KMG-IV): sequencing the most valuable type-strain genomes for metagenomic binning, comparative biology and taxonomic classification.</title>
        <authorList>
            <person name="Goeker M."/>
        </authorList>
    </citation>
    <scope>NUCLEOTIDE SEQUENCE [LARGE SCALE GENOMIC DNA]</scope>
    <source>
        <strain evidence="4 5">K24</strain>
    </source>
</reference>
<dbReference type="RefSeq" id="WP_130358229.1">
    <property type="nucleotide sequence ID" value="NZ_SGXC01000002.1"/>
</dbReference>
<organism evidence="4 5">
    <name type="scientific">Pigmentiphaga kullae</name>
    <dbReference type="NCBI Taxonomy" id="151784"/>
    <lineage>
        <taxon>Bacteria</taxon>
        <taxon>Pseudomonadati</taxon>
        <taxon>Pseudomonadota</taxon>
        <taxon>Betaproteobacteria</taxon>
        <taxon>Burkholderiales</taxon>
        <taxon>Alcaligenaceae</taxon>
        <taxon>Pigmentiphaga</taxon>
    </lineage>
</organism>